<accession>A0A4S5CGE2</accession>
<sequence>MITLVEINSVSARMEKLAKLVNGSIKDDDEGVDIECGVKVNGAPSSITVSYHELIHGDGTNQVTIIANCSAPHDKGDSWLMELEIGERKDDFHEPVITLNRAEYHGFPVAVEDAHSNINELINQAMQQVSGSMLS</sequence>
<dbReference type="EMBL" id="SSUX01000008">
    <property type="protein sequence ID" value="THJ44924.1"/>
    <property type="molecule type" value="Genomic_DNA"/>
</dbReference>
<proteinExistence type="predicted"/>
<reference evidence="1 2" key="1">
    <citation type="submission" date="2019-04" db="EMBL/GenBank/DDBJ databases">
        <title>Comparative genomics of Aeromonas veronii strains pathogenic to fish.</title>
        <authorList>
            <person name="Cascarano M.C."/>
            <person name="Smyrli M."/>
            <person name="Katharios P."/>
        </authorList>
    </citation>
    <scope>NUCLEOTIDE SEQUENCE [LARGE SCALE GENOMIC DNA]</scope>
    <source>
        <strain evidence="1 2">XU1</strain>
    </source>
</reference>
<organism evidence="1 2">
    <name type="scientific">Aeromonas veronii</name>
    <dbReference type="NCBI Taxonomy" id="654"/>
    <lineage>
        <taxon>Bacteria</taxon>
        <taxon>Pseudomonadati</taxon>
        <taxon>Pseudomonadota</taxon>
        <taxon>Gammaproteobacteria</taxon>
        <taxon>Aeromonadales</taxon>
        <taxon>Aeromonadaceae</taxon>
        <taxon>Aeromonas</taxon>
    </lineage>
</organism>
<protein>
    <submittedName>
        <fullName evidence="1">Uncharacterized protein</fullName>
    </submittedName>
</protein>
<dbReference type="Proteomes" id="UP000309618">
    <property type="component" value="Unassembled WGS sequence"/>
</dbReference>
<evidence type="ECO:0000313" key="1">
    <source>
        <dbReference type="EMBL" id="THJ44924.1"/>
    </source>
</evidence>
<name>A0A4S5CGE2_AERVE</name>
<dbReference type="RefSeq" id="WP_136501746.1">
    <property type="nucleotide sequence ID" value="NZ_SSUX01000008.1"/>
</dbReference>
<comment type="caution">
    <text evidence="1">The sequence shown here is derived from an EMBL/GenBank/DDBJ whole genome shotgun (WGS) entry which is preliminary data.</text>
</comment>
<dbReference type="AlphaFoldDB" id="A0A4S5CGE2"/>
<gene>
    <name evidence="1" type="ORF">E8Q35_12090</name>
</gene>
<evidence type="ECO:0000313" key="2">
    <source>
        <dbReference type="Proteomes" id="UP000309618"/>
    </source>
</evidence>